<gene>
    <name evidence="4" type="ORF">SEPCBS57363_004393</name>
</gene>
<dbReference type="InterPro" id="IPR013087">
    <property type="entry name" value="Znf_C2H2_type"/>
</dbReference>
<dbReference type="Gene3D" id="3.30.160.60">
    <property type="entry name" value="Classic Zinc Finger"/>
    <property type="match status" value="1"/>
</dbReference>
<accession>A0ABP0DRT0</accession>
<dbReference type="PROSITE" id="PS50157">
    <property type="entry name" value="ZINC_FINGER_C2H2_2"/>
    <property type="match status" value="1"/>
</dbReference>
<comment type="caution">
    <text evidence="4">The sequence shown here is derived from an EMBL/GenBank/DDBJ whole genome shotgun (WGS) entry which is preliminary data.</text>
</comment>
<feature type="compositionally biased region" description="Low complexity" evidence="2">
    <location>
        <begin position="30"/>
        <end position="40"/>
    </location>
</feature>
<protein>
    <recommendedName>
        <fullName evidence="3">C2H2-type domain-containing protein</fullName>
    </recommendedName>
</protein>
<evidence type="ECO:0000259" key="3">
    <source>
        <dbReference type="PROSITE" id="PS50157"/>
    </source>
</evidence>
<feature type="compositionally biased region" description="Low complexity" evidence="2">
    <location>
        <begin position="91"/>
        <end position="104"/>
    </location>
</feature>
<dbReference type="EMBL" id="CAWUOM010000081">
    <property type="protein sequence ID" value="CAK7271005.1"/>
    <property type="molecule type" value="Genomic_DNA"/>
</dbReference>
<evidence type="ECO:0000313" key="4">
    <source>
        <dbReference type="EMBL" id="CAK7271005.1"/>
    </source>
</evidence>
<feature type="domain" description="C2H2-type" evidence="3">
    <location>
        <begin position="388"/>
        <end position="415"/>
    </location>
</feature>
<feature type="compositionally biased region" description="Low complexity" evidence="2">
    <location>
        <begin position="47"/>
        <end position="62"/>
    </location>
</feature>
<sequence>MPPTTSSPIYGNISQHTSLSGLEGLRPQHHQQLPQPIPQQQHHHAQQQHPHLSPISQHQQTPSHHHHLQQQQQQQQQQPQYHSDQQHRQQRLPQPTNQQQQQLPSAPMHRPSSANHLPSTMSMSTTQSQSPHSRTTVGDSAAYRNDLLIATTSAAYPDSTASYSAPSPIHPTAAYATTSAPYDQIGYAPATHLRGASSTSAGFGLDGSSTATDMARRYSQADQGHSLLRSGGADGHRSFQDALEASHGILSLSQDTPRPLAYPGQNGAGATGRNRGSADSYGFPTTHSTSSSVSSTSFNGFYAGGSVDSNISDYSTGGSDMESIGSRRHHIHTGLPSGLSTGLPAGMPSAHGMHPHHRTSFVSSVPPPAQSMMGQFNSKVTNTTLKKHKCKVCEKRFTRPSSLQTHMYSHTGEKRMFILLPSNHGNVFKAPS</sequence>
<dbReference type="SMART" id="SM00355">
    <property type="entry name" value="ZnF_C2H2"/>
    <property type="match status" value="1"/>
</dbReference>
<organism evidence="4 5">
    <name type="scientific">Sporothrix epigloea</name>
    <dbReference type="NCBI Taxonomy" id="1892477"/>
    <lineage>
        <taxon>Eukaryota</taxon>
        <taxon>Fungi</taxon>
        <taxon>Dikarya</taxon>
        <taxon>Ascomycota</taxon>
        <taxon>Pezizomycotina</taxon>
        <taxon>Sordariomycetes</taxon>
        <taxon>Sordariomycetidae</taxon>
        <taxon>Ophiostomatales</taxon>
        <taxon>Ophiostomataceae</taxon>
        <taxon>Sporothrix</taxon>
    </lineage>
</organism>
<reference evidence="4 5" key="1">
    <citation type="submission" date="2024-01" db="EMBL/GenBank/DDBJ databases">
        <authorList>
            <person name="Allen C."/>
            <person name="Tagirdzhanova G."/>
        </authorList>
    </citation>
    <scope>NUCLEOTIDE SEQUENCE [LARGE SCALE GENOMIC DNA]</scope>
    <source>
        <strain evidence="4 5">CBS 573.63</strain>
    </source>
</reference>
<feature type="region of interest" description="Disordered" evidence="2">
    <location>
        <begin position="1"/>
        <end position="137"/>
    </location>
</feature>
<keyword evidence="1" id="KW-0479">Metal-binding</keyword>
<evidence type="ECO:0000313" key="5">
    <source>
        <dbReference type="Proteomes" id="UP001642501"/>
    </source>
</evidence>
<dbReference type="InterPro" id="IPR036236">
    <property type="entry name" value="Znf_C2H2_sf"/>
</dbReference>
<feature type="region of interest" description="Disordered" evidence="2">
    <location>
        <begin position="253"/>
        <end position="294"/>
    </location>
</feature>
<dbReference type="PROSITE" id="PS00028">
    <property type="entry name" value="ZINC_FINGER_C2H2_1"/>
    <property type="match status" value="1"/>
</dbReference>
<evidence type="ECO:0000256" key="2">
    <source>
        <dbReference type="SAM" id="MobiDB-lite"/>
    </source>
</evidence>
<feature type="compositionally biased region" description="Low complexity" evidence="2">
    <location>
        <begin position="285"/>
        <end position="294"/>
    </location>
</feature>
<feature type="compositionally biased region" description="Low complexity" evidence="2">
    <location>
        <begin position="119"/>
        <end position="130"/>
    </location>
</feature>
<dbReference type="SUPFAM" id="SSF57667">
    <property type="entry name" value="beta-beta-alpha zinc fingers"/>
    <property type="match status" value="1"/>
</dbReference>
<keyword evidence="5" id="KW-1185">Reference proteome</keyword>
<evidence type="ECO:0000256" key="1">
    <source>
        <dbReference type="PROSITE-ProRule" id="PRU00042"/>
    </source>
</evidence>
<feature type="compositionally biased region" description="Low complexity" evidence="2">
    <location>
        <begin position="69"/>
        <end position="83"/>
    </location>
</feature>
<dbReference type="Proteomes" id="UP001642501">
    <property type="component" value="Unassembled WGS sequence"/>
</dbReference>
<feature type="compositionally biased region" description="Polar residues" evidence="2">
    <location>
        <begin position="1"/>
        <end position="20"/>
    </location>
</feature>
<keyword evidence="1" id="KW-0863">Zinc-finger</keyword>
<keyword evidence="1" id="KW-0862">Zinc</keyword>
<proteinExistence type="predicted"/>
<dbReference type="Pfam" id="PF00096">
    <property type="entry name" value="zf-C2H2"/>
    <property type="match status" value="1"/>
</dbReference>
<name>A0ABP0DRT0_9PEZI</name>